<dbReference type="AlphaFoldDB" id="A0A173MH33"/>
<dbReference type="Pfam" id="PF00149">
    <property type="entry name" value="Metallophos"/>
    <property type="match status" value="1"/>
</dbReference>
<dbReference type="InterPro" id="IPR029052">
    <property type="entry name" value="Metallo-depent_PP-like"/>
</dbReference>
<name>A0A173MH33_9BACT</name>
<dbReference type="STRING" id="477680.SAMN05421788_102460"/>
<dbReference type="InterPro" id="IPR051158">
    <property type="entry name" value="Metallophosphoesterase_sf"/>
</dbReference>
<dbReference type="Proteomes" id="UP000186917">
    <property type="component" value="Unassembled WGS sequence"/>
</dbReference>
<dbReference type="KEGG" id="fln:FLA_2925"/>
<dbReference type="SUPFAM" id="SSF56300">
    <property type="entry name" value="Metallo-dependent phosphatases"/>
    <property type="match status" value="1"/>
</dbReference>
<gene>
    <name evidence="2" type="ORF">SAMN05421788_102460</name>
</gene>
<dbReference type="OrthoDB" id="9780884at2"/>
<dbReference type="EMBL" id="FTOR01000002">
    <property type="protein sequence ID" value="SIS98029.1"/>
    <property type="molecule type" value="Genomic_DNA"/>
</dbReference>
<keyword evidence="3" id="KW-1185">Reference proteome</keyword>
<protein>
    <recommendedName>
        <fullName evidence="1">Calcineurin-like phosphoesterase domain-containing protein</fullName>
    </recommendedName>
</protein>
<sequence>MKKKWNIGYNDAFEVRQERYSMGDGPAFCVLYLSDFHFTRYSQSLVLRLLQTIEAVNPDILLLGGDYADSSSGRKWLEYFLQTIRHRKNVFAIAGNHDYWRSIDTIQTIMRRNGVCWLEKEPAYVPLTARFTVRIDGGQAYGHAAPANFYILCLHKPVRPSVAIKHYHLVFGGHLHGTQFVLWQNDKGLYPGRWLYQQNFLKMIMGRCLYLVSKGLGDTLPVRFNCTKDIILVNVNSQP</sequence>
<dbReference type="PANTHER" id="PTHR31302:SF0">
    <property type="entry name" value="TRANSMEMBRANE PROTEIN WITH METALLOPHOSPHOESTERASE DOMAIN"/>
    <property type="match status" value="1"/>
</dbReference>
<evidence type="ECO:0000313" key="2">
    <source>
        <dbReference type="EMBL" id="SIS98029.1"/>
    </source>
</evidence>
<evidence type="ECO:0000259" key="1">
    <source>
        <dbReference type="Pfam" id="PF00149"/>
    </source>
</evidence>
<reference evidence="3" key="1">
    <citation type="submission" date="2017-01" db="EMBL/GenBank/DDBJ databases">
        <authorList>
            <person name="Varghese N."/>
            <person name="Submissions S."/>
        </authorList>
    </citation>
    <scope>NUCLEOTIDE SEQUENCE [LARGE SCALE GENOMIC DNA]</scope>
    <source>
        <strain evidence="3">DSM 21054</strain>
    </source>
</reference>
<feature type="domain" description="Calcineurin-like phosphoesterase" evidence="1">
    <location>
        <begin position="30"/>
        <end position="129"/>
    </location>
</feature>
<organism evidence="2 3">
    <name type="scientific">Filimonas lacunae</name>
    <dbReference type="NCBI Taxonomy" id="477680"/>
    <lineage>
        <taxon>Bacteria</taxon>
        <taxon>Pseudomonadati</taxon>
        <taxon>Bacteroidota</taxon>
        <taxon>Chitinophagia</taxon>
        <taxon>Chitinophagales</taxon>
        <taxon>Chitinophagaceae</taxon>
        <taxon>Filimonas</taxon>
    </lineage>
</organism>
<proteinExistence type="predicted"/>
<dbReference type="InterPro" id="IPR004843">
    <property type="entry name" value="Calcineurin-like_PHP"/>
</dbReference>
<dbReference type="RefSeq" id="WP_076378220.1">
    <property type="nucleotide sequence ID" value="NZ_AP017422.1"/>
</dbReference>
<evidence type="ECO:0000313" key="3">
    <source>
        <dbReference type="Proteomes" id="UP000186917"/>
    </source>
</evidence>
<dbReference type="PANTHER" id="PTHR31302">
    <property type="entry name" value="TRANSMEMBRANE PROTEIN WITH METALLOPHOSPHOESTERASE DOMAIN-RELATED"/>
    <property type="match status" value="1"/>
</dbReference>
<dbReference type="GO" id="GO:0016787">
    <property type="term" value="F:hydrolase activity"/>
    <property type="evidence" value="ECO:0007669"/>
    <property type="project" value="InterPro"/>
</dbReference>
<accession>A0A173MH33</accession>
<dbReference type="Gene3D" id="3.60.21.10">
    <property type="match status" value="1"/>
</dbReference>